<dbReference type="AlphaFoldDB" id="A0A7W6FN70"/>
<evidence type="ECO:0000256" key="4">
    <source>
        <dbReference type="ARBA" id="ARBA00023136"/>
    </source>
</evidence>
<comment type="caution">
    <text evidence="8">The sequence shown here is derived from an EMBL/GenBank/DDBJ whole genome shotgun (WGS) entry which is preliminary data.</text>
</comment>
<reference evidence="8 9" key="1">
    <citation type="submission" date="2020-08" db="EMBL/GenBank/DDBJ databases">
        <title>Genomic Encyclopedia of Type Strains, Phase IV (KMG-IV): sequencing the most valuable type-strain genomes for metagenomic binning, comparative biology and taxonomic classification.</title>
        <authorList>
            <person name="Goeker M."/>
        </authorList>
    </citation>
    <scope>NUCLEOTIDE SEQUENCE [LARGE SCALE GENOMIC DNA]</scope>
    <source>
        <strain evidence="8 9">DSM 26189</strain>
    </source>
</reference>
<feature type="transmembrane region" description="Helical" evidence="6">
    <location>
        <begin position="90"/>
        <end position="117"/>
    </location>
</feature>
<dbReference type="Proteomes" id="UP000571950">
    <property type="component" value="Unassembled WGS sequence"/>
</dbReference>
<evidence type="ECO:0000256" key="6">
    <source>
        <dbReference type="SAM" id="Phobius"/>
    </source>
</evidence>
<feature type="transmembrane region" description="Helical" evidence="6">
    <location>
        <begin position="56"/>
        <end position="78"/>
    </location>
</feature>
<feature type="transmembrane region" description="Helical" evidence="6">
    <location>
        <begin position="181"/>
        <end position="203"/>
    </location>
</feature>
<evidence type="ECO:0000259" key="7">
    <source>
        <dbReference type="Pfam" id="PF04893"/>
    </source>
</evidence>
<keyword evidence="4 6" id="KW-0472">Membrane</keyword>
<evidence type="ECO:0000256" key="1">
    <source>
        <dbReference type="ARBA" id="ARBA00004141"/>
    </source>
</evidence>
<feature type="compositionally biased region" description="Polar residues" evidence="5">
    <location>
        <begin position="1"/>
        <end position="17"/>
    </location>
</feature>
<evidence type="ECO:0000256" key="2">
    <source>
        <dbReference type="ARBA" id="ARBA00022692"/>
    </source>
</evidence>
<name>A0A7W6FN70_9SPHN</name>
<protein>
    <recommendedName>
        <fullName evidence="7">Yip1 domain-containing protein</fullName>
    </recommendedName>
</protein>
<comment type="subcellular location">
    <subcellularLocation>
        <location evidence="1">Membrane</location>
        <topology evidence="1">Multi-pass membrane protein</topology>
    </subcellularLocation>
</comment>
<keyword evidence="2 6" id="KW-0812">Transmembrane</keyword>
<dbReference type="InterPro" id="IPR006977">
    <property type="entry name" value="Yip1_dom"/>
</dbReference>
<feature type="domain" description="Yip1" evidence="7">
    <location>
        <begin position="30"/>
        <end position="198"/>
    </location>
</feature>
<organism evidence="8 9">
    <name type="scientific">Sphingobium jiangsuense</name>
    <dbReference type="NCBI Taxonomy" id="870476"/>
    <lineage>
        <taxon>Bacteria</taxon>
        <taxon>Pseudomonadati</taxon>
        <taxon>Pseudomonadota</taxon>
        <taxon>Alphaproteobacteria</taxon>
        <taxon>Sphingomonadales</taxon>
        <taxon>Sphingomonadaceae</taxon>
        <taxon>Sphingobium</taxon>
    </lineage>
</organism>
<dbReference type="GO" id="GO:0016020">
    <property type="term" value="C:membrane"/>
    <property type="evidence" value="ECO:0007669"/>
    <property type="project" value="UniProtKB-SubCell"/>
</dbReference>
<dbReference type="Pfam" id="PF04893">
    <property type="entry name" value="Yip1"/>
    <property type="match status" value="1"/>
</dbReference>
<evidence type="ECO:0000313" key="8">
    <source>
        <dbReference type="EMBL" id="MBB3924776.1"/>
    </source>
</evidence>
<feature type="region of interest" description="Disordered" evidence="5">
    <location>
        <begin position="1"/>
        <end position="22"/>
    </location>
</feature>
<evidence type="ECO:0000313" key="9">
    <source>
        <dbReference type="Proteomes" id="UP000571950"/>
    </source>
</evidence>
<evidence type="ECO:0000256" key="3">
    <source>
        <dbReference type="ARBA" id="ARBA00022989"/>
    </source>
</evidence>
<gene>
    <name evidence="8" type="ORF">GGR43_000470</name>
</gene>
<accession>A0A7W6FN70</accession>
<sequence>MTTSDSANGSGGSTNEPGTKPPGLIQRVKALLMQPRAEWPVIEREATGIGDLYRRYALLLAAIPALALFVRSALIGYGGFGFHYRASVGAALGVAISQYVMALVSVAALAFIADFVVTKFDGASHRVNAFKLAVYSSTAAWLAGIFVAIPGLGLFGLLGLYSFYLLYTGLPVLMKVPQDKAMLCTIAIAAAAILLAIVVSALLRPATAMFGGIGGVESALHSGGEVTVPGLGTIDTARLEEAGRKLEEATQQNAHARPVDSAQLRTLLPETLGGYRRVSIETRSMGAAGVGGAQASADYERDGRRIRVELTDMAAAGALAGLGAAFNVTQEREDDSGFERTRTENGRMVRETWDATERRGSYTTTLDNRFLISVSGDADSFEALKAIAAAIDPAKLTALAR</sequence>
<keyword evidence="3 6" id="KW-1133">Transmembrane helix</keyword>
<proteinExistence type="predicted"/>
<keyword evidence="9" id="KW-1185">Reference proteome</keyword>
<dbReference type="EMBL" id="JACIDT010000001">
    <property type="protein sequence ID" value="MBB3924776.1"/>
    <property type="molecule type" value="Genomic_DNA"/>
</dbReference>
<evidence type="ECO:0000256" key="5">
    <source>
        <dbReference type="SAM" id="MobiDB-lite"/>
    </source>
</evidence>
<dbReference type="RefSeq" id="WP_188070315.1">
    <property type="nucleotide sequence ID" value="NZ_BSPS01000056.1"/>
</dbReference>